<gene>
    <name evidence="3" type="ordered locus">Bind_1008</name>
</gene>
<dbReference type="HOGENOM" id="CLU_1303721_0_0_5"/>
<reference evidence="3 4" key="2">
    <citation type="journal article" date="2010" name="J. Bacteriol.">
        <title>Complete genome sequence of Beijerinckia indica subsp. indica.</title>
        <authorList>
            <person name="Tamas I."/>
            <person name="Dedysh S.N."/>
            <person name="Liesack W."/>
            <person name="Stott M.B."/>
            <person name="Alam M."/>
            <person name="Murrell J.C."/>
            <person name="Dunfield P.F."/>
        </authorList>
    </citation>
    <scope>NUCLEOTIDE SEQUENCE [LARGE SCALE GENOMIC DNA]</scope>
    <source>
        <strain evidence="4">ATCC 9039 / DSM 1715 / NCIMB 8712</strain>
    </source>
</reference>
<dbReference type="AlphaFoldDB" id="B2II68"/>
<dbReference type="KEGG" id="bid:Bind_1008"/>
<feature type="signal peptide" evidence="2">
    <location>
        <begin position="1"/>
        <end position="41"/>
    </location>
</feature>
<feature type="compositionally biased region" description="Basic and acidic residues" evidence="1">
    <location>
        <begin position="134"/>
        <end position="150"/>
    </location>
</feature>
<evidence type="ECO:0000256" key="2">
    <source>
        <dbReference type="SAM" id="SignalP"/>
    </source>
</evidence>
<organism evidence="3 4">
    <name type="scientific">Beijerinckia indica subsp. indica (strain ATCC 9039 / DSM 1715 / NCIMB 8712)</name>
    <dbReference type="NCBI Taxonomy" id="395963"/>
    <lineage>
        <taxon>Bacteria</taxon>
        <taxon>Pseudomonadati</taxon>
        <taxon>Pseudomonadota</taxon>
        <taxon>Alphaproteobacteria</taxon>
        <taxon>Hyphomicrobiales</taxon>
        <taxon>Beijerinckiaceae</taxon>
        <taxon>Beijerinckia</taxon>
    </lineage>
</organism>
<dbReference type="Proteomes" id="UP000001695">
    <property type="component" value="Chromosome"/>
</dbReference>
<dbReference type="eggNOG" id="ENOG5031PVX">
    <property type="taxonomic scope" value="Bacteria"/>
</dbReference>
<feature type="chain" id="PRO_5005336341" evidence="2">
    <location>
        <begin position="42"/>
        <end position="241"/>
    </location>
</feature>
<proteinExistence type="predicted"/>
<feature type="region of interest" description="Disordered" evidence="1">
    <location>
        <begin position="105"/>
        <end position="153"/>
    </location>
</feature>
<reference evidence="4" key="1">
    <citation type="submission" date="2008-03" db="EMBL/GenBank/DDBJ databases">
        <title>Complete sequence of chromosome of Beijerinckia indica subsp. indica ATCC 9039.</title>
        <authorList>
            <consortium name="US DOE Joint Genome Institute"/>
            <person name="Copeland A."/>
            <person name="Lucas S."/>
            <person name="Lapidus A."/>
            <person name="Glavina del Rio T."/>
            <person name="Dalin E."/>
            <person name="Tice H."/>
            <person name="Bruce D."/>
            <person name="Goodwin L."/>
            <person name="Pitluck S."/>
            <person name="LaButti K."/>
            <person name="Schmutz J."/>
            <person name="Larimer F."/>
            <person name="Land M."/>
            <person name="Hauser L."/>
            <person name="Kyrpides N."/>
            <person name="Mikhailova N."/>
            <person name="Dunfield P.F."/>
            <person name="Dedysh S.N."/>
            <person name="Liesack W."/>
            <person name="Saw J.H."/>
            <person name="Alam M."/>
            <person name="Chen Y."/>
            <person name="Murrell J.C."/>
            <person name="Richardson P."/>
        </authorList>
    </citation>
    <scope>NUCLEOTIDE SEQUENCE [LARGE SCALE GENOMIC DNA]</scope>
    <source>
        <strain evidence="4">ATCC 9039 / DSM 1715 / NCIMB 8712</strain>
    </source>
</reference>
<keyword evidence="4" id="KW-1185">Reference proteome</keyword>
<dbReference type="STRING" id="395963.Bind_1008"/>
<sequence>MNSAKASACRRTVSPARGFITASALCLGLVLGLGAVAPAAAYEDTNPLNSLLGFVGMQFDKEEQEAIDYRARAPLVVPPHMDQLPAPVARKEQDAAWPKDPDVLARKRAAADSHRPAPQVNLNTRAELSPQELARGKTDKTEEPGGKPDDGCQATAGTAMCVYAPWNLLKKVMHKDDEEVVNVGDEPSRKYLTEPPAGYRAATKTTHFESDKNAKATVDAGDAAAYTRSQGHKSAADAFDR</sequence>
<keyword evidence="2" id="KW-0732">Signal</keyword>
<dbReference type="EMBL" id="CP001016">
    <property type="protein sequence ID" value="ACB94651.1"/>
    <property type="molecule type" value="Genomic_DNA"/>
</dbReference>
<dbReference type="RefSeq" id="WP_012384008.1">
    <property type="nucleotide sequence ID" value="NC_010581.1"/>
</dbReference>
<evidence type="ECO:0000313" key="3">
    <source>
        <dbReference type="EMBL" id="ACB94651.1"/>
    </source>
</evidence>
<dbReference type="OrthoDB" id="8018783at2"/>
<evidence type="ECO:0000256" key="1">
    <source>
        <dbReference type="SAM" id="MobiDB-lite"/>
    </source>
</evidence>
<protein>
    <submittedName>
        <fullName evidence="3">Uncharacterized protein</fullName>
    </submittedName>
</protein>
<name>B2II68_BEII9</name>
<accession>B2II68</accession>
<feature type="compositionally biased region" description="Basic and acidic residues" evidence="1">
    <location>
        <begin position="105"/>
        <end position="115"/>
    </location>
</feature>
<evidence type="ECO:0000313" key="4">
    <source>
        <dbReference type="Proteomes" id="UP000001695"/>
    </source>
</evidence>